<dbReference type="Gene3D" id="1.10.600.10">
    <property type="entry name" value="Farnesyl Diphosphate Synthase"/>
    <property type="match status" value="1"/>
</dbReference>
<keyword evidence="2" id="KW-1185">Reference proteome</keyword>
<evidence type="ECO:0000313" key="1">
    <source>
        <dbReference type="EMBL" id="PHH78251.1"/>
    </source>
</evidence>
<comment type="caution">
    <text evidence="1">The sequence shown here is derived from an EMBL/GenBank/DDBJ whole genome shotgun (WGS) entry which is preliminary data.</text>
</comment>
<reference evidence="1 2" key="1">
    <citation type="submission" date="2017-06" db="EMBL/GenBank/DDBJ databases">
        <title>Ant-infecting Ophiocordyceps genomes reveal a high diversity of potential behavioral manipulation genes and a possible major role for enterotoxins.</title>
        <authorList>
            <person name="De Bekker C."/>
            <person name="Evans H.C."/>
            <person name="Brachmann A."/>
            <person name="Hughes D.P."/>
        </authorList>
    </citation>
    <scope>NUCLEOTIDE SEQUENCE [LARGE SCALE GENOMIC DNA]</scope>
    <source>
        <strain evidence="1 2">1348a</strain>
    </source>
</reference>
<evidence type="ECO:0008006" key="3">
    <source>
        <dbReference type="Google" id="ProtNLM"/>
    </source>
</evidence>
<evidence type="ECO:0000313" key="2">
    <source>
        <dbReference type="Proteomes" id="UP000224854"/>
    </source>
</evidence>
<sequence length="292" mass="33684">MKSTTITSVCKPINPSRAPEFFSRYPVAISLNATKVTNALQDTIELASKPDSRERRRALIRHSNPDGNPFAICHCSAEPERLVILACIVDIMWIHDDVTEELNYNERALISLLRRAIDTEPSAGPRMIEMLREYLQNFDNRDDDFSRMADYMPYRIANCGYWMSSFFIRWGMGMTMSPEDYTSIQDYDVAMGNILGLTNDYYSWHVEKNQATDRIRNGVRVLMREHGVDADTARKLLLGIIIEEESKAARLKQERLTKPVSRDVALYFEAIELYVGGSCYWHAIAPRYRTFE</sequence>
<dbReference type="EMBL" id="NJEU01000231">
    <property type="protein sequence ID" value="PHH78251.1"/>
    <property type="molecule type" value="Genomic_DNA"/>
</dbReference>
<accession>A0A2C5ZGC4</accession>
<dbReference type="InterPro" id="IPR008949">
    <property type="entry name" value="Isoprenoid_synthase_dom_sf"/>
</dbReference>
<protein>
    <recommendedName>
        <fullName evidence="3">Terpene synthase</fullName>
    </recommendedName>
</protein>
<dbReference type="OrthoDB" id="6921389at2759"/>
<dbReference type="Pfam" id="PF19086">
    <property type="entry name" value="Terpene_syn_C_2"/>
    <property type="match status" value="1"/>
</dbReference>
<dbReference type="SUPFAM" id="SSF48576">
    <property type="entry name" value="Terpenoid synthases"/>
    <property type="match status" value="1"/>
</dbReference>
<proteinExistence type="predicted"/>
<dbReference type="Proteomes" id="UP000224854">
    <property type="component" value="Unassembled WGS sequence"/>
</dbReference>
<organism evidence="1 2">
    <name type="scientific">Ophiocordyceps australis</name>
    <dbReference type="NCBI Taxonomy" id="1399860"/>
    <lineage>
        <taxon>Eukaryota</taxon>
        <taxon>Fungi</taxon>
        <taxon>Dikarya</taxon>
        <taxon>Ascomycota</taxon>
        <taxon>Pezizomycotina</taxon>
        <taxon>Sordariomycetes</taxon>
        <taxon>Hypocreomycetidae</taxon>
        <taxon>Hypocreales</taxon>
        <taxon>Ophiocordycipitaceae</taxon>
        <taxon>Ophiocordyceps</taxon>
    </lineage>
</organism>
<name>A0A2C5ZGC4_9HYPO</name>
<gene>
    <name evidence="1" type="ORF">CDD82_3147</name>
</gene>
<dbReference type="AlphaFoldDB" id="A0A2C5ZGC4"/>